<dbReference type="PANTHER" id="PTHR23110">
    <property type="entry name" value="BTB DOMAIN TRANSCRIPTION FACTOR"/>
    <property type="match status" value="1"/>
</dbReference>
<dbReference type="Gene3D" id="3.30.710.10">
    <property type="entry name" value="Potassium Channel Kv1.1, Chain A"/>
    <property type="match status" value="1"/>
</dbReference>
<dbReference type="AlphaFoldDB" id="A0A2M4CZK6"/>
<dbReference type="GO" id="GO:0035167">
    <property type="term" value="P:larval lymph gland hemopoiesis"/>
    <property type="evidence" value="ECO:0007669"/>
    <property type="project" value="UniProtKB-ARBA"/>
</dbReference>
<feature type="compositionally biased region" description="Basic and acidic residues" evidence="10">
    <location>
        <begin position="164"/>
        <end position="173"/>
    </location>
</feature>
<sequence>MDDDQQFCLRWNNHQSTLISVFDTLLENGTLVDCTLAAEGKFLKAHKVVLSACSPYFATLLSQQYDKHPIFILKDVKFQELRAMMDYMYRGEVNISQDQLAALLKAAESLQIKGLSDNRNSSSSSSAAAGGLHQQQQKQQSETTAAKSLQPPVPANKASGLTIENKRPLKSELLDSDVSGSREGSASPTSRKRKKVRRRSVVDTNNVLIDNHDQHSNSSSHSIHTGTATATGGQVAAASGAGALSSAVSGAASNSSANVLSAAAVAAAAAIKKTETVQQGKVQSAAAVAAAEALKQIQKQQAAAAAAAAAAAVAAQSSDDEDRCGRESIAATTEHDDGNDLTDNEHDGGDGASSVKSVRHRRDGGDGKGGSSSVSDLLLPKNEYDDVQDENVEDLTLDDEELMDELDQAGPSHGGDASSQGYAQWPLDREQNEAFIAAQDAAGGQHRDAQVSVPAGESIGMAAPPLSSTSEEVVGGGSGGNISSDHVTAGSSGNSYPAVSTTSTTGSGNNNNSASVCSSSNSSSSHSSSSSSSASNSSSSTSVSGTSNINNNNVVNVPTSLGHGAPLSVVAPSAAVAAAVAALVSSKAMAEYIKPDVVASLAQSSPILSPPLIGGSGSSQQQQQQQQQHQHQRVSSLQLQSQTQLLSLQQQQQQQHHHQQQQQLQQQQHPQLQQQQQQAKQEQKVPLLSPKSPPIDEQPCDLRMLTPATYLREFPGGTTPESIAAAAAAAVQLAASAQTGSSSTAAALPMPLFKGMCMTPPPAPVVPSPIAGGTYSCTRCGNSYARPHSLNRHIRFECGVEPKFECPVCHKKSKHKHNLVLHMRTHQHR</sequence>
<dbReference type="GO" id="GO:0008270">
    <property type="term" value="F:zinc ion binding"/>
    <property type="evidence" value="ECO:0007669"/>
    <property type="project" value="UniProtKB-KW"/>
</dbReference>
<dbReference type="VEuPathDB" id="VectorBase:ADAC003172"/>
<evidence type="ECO:0000256" key="5">
    <source>
        <dbReference type="ARBA" id="ARBA00023015"/>
    </source>
</evidence>
<keyword evidence="9" id="KW-0862">Zinc</keyword>
<feature type="compositionally biased region" description="Polar residues" evidence="10">
    <location>
        <begin position="485"/>
        <end position="497"/>
    </location>
</feature>
<evidence type="ECO:0000313" key="13">
    <source>
        <dbReference type="EMBL" id="MBW70772.1"/>
    </source>
</evidence>
<dbReference type="SUPFAM" id="SSF54695">
    <property type="entry name" value="POZ domain"/>
    <property type="match status" value="1"/>
</dbReference>
<dbReference type="GO" id="GO:0007464">
    <property type="term" value="P:R3/R4 cell fate commitment"/>
    <property type="evidence" value="ECO:0007669"/>
    <property type="project" value="UniProtKB-ARBA"/>
</dbReference>
<feature type="compositionally biased region" description="Low complexity" evidence="10">
    <location>
        <begin position="216"/>
        <end position="227"/>
    </location>
</feature>
<dbReference type="Pfam" id="PF00651">
    <property type="entry name" value="BTB"/>
    <property type="match status" value="1"/>
</dbReference>
<dbReference type="GO" id="GO:0045476">
    <property type="term" value="P:nurse cell apoptotic process"/>
    <property type="evidence" value="ECO:0007669"/>
    <property type="project" value="UniProtKB-ARBA"/>
</dbReference>
<feature type="domain" description="C2H2-type" evidence="12">
    <location>
        <begin position="775"/>
        <end position="802"/>
    </location>
</feature>
<dbReference type="Pfam" id="PF00096">
    <property type="entry name" value="zf-C2H2"/>
    <property type="match status" value="2"/>
</dbReference>
<evidence type="ECO:0000256" key="7">
    <source>
        <dbReference type="ARBA" id="ARBA00023242"/>
    </source>
</evidence>
<feature type="compositionally biased region" description="Basic residues" evidence="10">
    <location>
        <begin position="190"/>
        <end position="199"/>
    </location>
</feature>
<comment type="subcellular location">
    <subcellularLocation>
        <location evidence="1">Nucleus</location>
    </subcellularLocation>
</comment>
<evidence type="ECO:0000256" key="3">
    <source>
        <dbReference type="ARBA" id="ARBA00022782"/>
    </source>
</evidence>
<dbReference type="GO" id="GO:0005634">
    <property type="term" value="C:nucleus"/>
    <property type="evidence" value="ECO:0007669"/>
    <property type="project" value="UniProtKB-SubCell"/>
</dbReference>
<dbReference type="SMART" id="SM00225">
    <property type="entry name" value="BTB"/>
    <property type="match status" value="1"/>
</dbReference>
<evidence type="ECO:0000256" key="8">
    <source>
        <dbReference type="ARBA" id="ARBA00037382"/>
    </source>
</evidence>
<dbReference type="GO" id="GO:0016199">
    <property type="term" value="P:axon midline choice point recognition"/>
    <property type="evidence" value="ECO:0007669"/>
    <property type="project" value="UniProtKB-ARBA"/>
</dbReference>
<dbReference type="InterPro" id="IPR000210">
    <property type="entry name" value="BTB/POZ_dom"/>
</dbReference>
<dbReference type="PROSITE" id="PS50157">
    <property type="entry name" value="ZINC_FINGER_C2H2_2"/>
    <property type="match status" value="2"/>
</dbReference>
<evidence type="ECO:0000256" key="9">
    <source>
        <dbReference type="PROSITE-ProRule" id="PRU00042"/>
    </source>
</evidence>
<keyword evidence="4" id="KW-0524">Neurogenesis</keyword>
<dbReference type="PROSITE" id="PS50097">
    <property type="entry name" value="BTB"/>
    <property type="match status" value="1"/>
</dbReference>
<dbReference type="InterPro" id="IPR036236">
    <property type="entry name" value="Znf_C2H2_sf"/>
</dbReference>
<evidence type="ECO:0000256" key="6">
    <source>
        <dbReference type="ARBA" id="ARBA00023163"/>
    </source>
</evidence>
<dbReference type="CDD" id="cd18315">
    <property type="entry name" value="BTB_POZ_BAB-like"/>
    <property type="match status" value="1"/>
</dbReference>
<feature type="compositionally biased region" description="Low complexity" evidence="10">
    <location>
        <begin position="618"/>
        <end position="678"/>
    </location>
</feature>
<dbReference type="SMART" id="SM00355">
    <property type="entry name" value="ZnF_C2H2"/>
    <property type="match status" value="2"/>
</dbReference>
<dbReference type="GO" id="GO:0008406">
    <property type="term" value="P:gonad development"/>
    <property type="evidence" value="ECO:0007669"/>
    <property type="project" value="UniProtKB-ARBA"/>
</dbReference>
<keyword evidence="6" id="KW-0804">Transcription</keyword>
<evidence type="ECO:0000259" key="12">
    <source>
        <dbReference type="PROSITE" id="PS50157"/>
    </source>
</evidence>
<keyword evidence="9" id="KW-0863">Zinc-finger</keyword>
<proteinExistence type="predicted"/>
<dbReference type="InterPro" id="IPR013087">
    <property type="entry name" value="Znf_C2H2_type"/>
</dbReference>
<feature type="compositionally biased region" description="Polar residues" evidence="10">
    <location>
        <begin position="178"/>
        <end position="189"/>
    </location>
</feature>
<keyword evidence="3" id="KW-0221">Differentiation</keyword>
<dbReference type="EMBL" id="GGFL01006594">
    <property type="protein sequence ID" value="MBW70772.1"/>
    <property type="molecule type" value="Transcribed_RNA"/>
</dbReference>
<feature type="region of interest" description="Disordered" evidence="10">
    <location>
        <begin position="315"/>
        <end position="389"/>
    </location>
</feature>
<name>A0A2M4CZK6_ANODA</name>
<evidence type="ECO:0000256" key="4">
    <source>
        <dbReference type="ARBA" id="ARBA00022902"/>
    </source>
</evidence>
<dbReference type="PANTHER" id="PTHR23110:SF111">
    <property type="entry name" value="LONGITUDINALS LACKING PROTEIN, ISOFORMS F_I_K_T"/>
    <property type="match status" value="1"/>
</dbReference>
<reference evidence="13" key="1">
    <citation type="submission" date="2018-01" db="EMBL/GenBank/DDBJ databases">
        <title>An insight into the sialome of Amazonian anophelines.</title>
        <authorList>
            <person name="Ribeiro J.M."/>
            <person name="Scarpassa V."/>
            <person name="Calvo E."/>
        </authorList>
    </citation>
    <scope>NUCLEOTIDE SEQUENCE</scope>
</reference>
<dbReference type="FunFam" id="3.30.710.10:FF:000091">
    <property type="entry name" value="Lola, isoform F"/>
    <property type="match status" value="1"/>
</dbReference>
<organism evidence="13">
    <name type="scientific">Anopheles darlingi</name>
    <name type="common">Mosquito</name>
    <dbReference type="NCBI Taxonomy" id="43151"/>
    <lineage>
        <taxon>Eukaryota</taxon>
        <taxon>Metazoa</taxon>
        <taxon>Ecdysozoa</taxon>
        <taxon>Arthropoda</taxon>
        <taxon>Hexapoda</taxon>
        <taxon>Insecta</taxon>
        <taxon>Pterygota</taxon>
        <taxon>Neoptera</taxon>
        <taxon>Endopterygota</taxon>
        <taxon>Diptera</taxon>
        <taxon>Nematocera</taxon>
        <taxon>Culicoidea</taxon>
        <taxon>Culicidae</taxon>
        <taxon>Anophelinae</taxon>
        <taxon>Anopheles</taxon>
    </lineage>
</organism>
<keyword evidence="7" id="KW-0539">Nucleus</keyword>
<evidence type="ECO:0008006" key="14">
    <source>
        <dbReference type="Google" id="ProtNLM"/>
    </source>
</evidence>
<comment type="function">
    <text evidence="8">Putative transcription factor required for axon growth and guidance in the central and peripheral nervous systems. Repels CNS axons away from the midline by promoting the expression of the midline repellent sli and its receptor robo.</text>
</comment>
<dbReference type="VEuPathDB" id="VectorBase:ADAR2_010788"/>
<feature type="region of interest" description="Disordered" evidence="10">
    <location>
        <begin position="458"/>
        <end position="548"/>
    </location>
</feature>
<dbReference type="Gene3D" id="3.30.160.60">
    <property type="entry name" value="Classic Zinc Finger"/>
    <property type="match status" value="1"/>
</dbReference>
<feature type="compositionally biased region" description="Basic and acidic residues" evidence="10">
    <location>
        <begin position="333"/>
        <end position="349"/>
    </location>
</feature>
<evidence type="ECO:0000259" key="11">
    <source>
        <dbReference type="PROSITE" id="PS50097"/>
    </source>
</evidence>
<feature type="region of interest" description="Disordered" evidence="10">
    <location>
        <begin position="609"/>
        <end position="700"/>
    </location>
</feature>
<keyword evidence="2" id="KW-0217">Developmental protein</keyword>
<feature type="compositionally biased region" description="Low complexity" evidence="10">
    <location>
        <begin position="121"/>
        <end position="141"/>
    </location>
</feature>
<feature type="domain" description="BTB" evidence="11">
    <location>
        <begin position="32"/>
        <end position="97"/>
    </location>
</feature>
<evidence type="ECO:0000256" key="1">
    <source>
        <dbReference type="ARBA" id="ARBA00004123"/>
    </source>
</evidence>
<dbReference type="VEuPathDB" id="VectorBase:ADAC006057"/>
<accession>A0A2M4CZK6</accession>
<dbReference type="SUPFAM" id="SSF57667">
    <property type="entry name" value="beta-beta-alpha zinc fingers"/>
    <property type="match status" value="1"/>
</dbReference>
<dbReference type="GO" id="GO:0048813">
    <property type="term" value="P:dendrite morphogenesis"/>
    <property type="evidence" value="ECO:0007669"/>
    <property type="project" value="UniProtKB-ARBA"/>
</dbReference>
<dbReference type="GO" id="GO:0007526">
    <property type="term" value="P:larval somatic muscle development"/>
    <property type="evidence" value="ECO:0007669"/>
    <property type="project" value="UniProtKB-ARBA"/>
</dbReference>
<dbReference type="InterPro" id="IPR011333">
    <property type="entry name" value="SKP1/BTB/POZ_sf"/>
</dbReference>
<dbReference type="GO" id="GO:0006357">
    <property type="term" value="P:regulation of transcription by RNA polymerase II"/>
    <property type="evidence" value="ECO:0007669"/>
    <property type="project" value="TreeGrafter"/>
</dbReference>
<feature type="compositionally biased region" description="Low complexity" evidence="10">
    <location>
        <begin position="498"/>
        <end position="548"/>
    </location>
</feature>
<feature type="region of interest" description="Disordered" evidence="10">
    <location>
        <begin position="115"/>
        <end position="227"/>
    </location>
</feature>
<dbReference type="GO" id="GO:0045467">
    <property type="term" value="P:R7 cell development"/>
    <property type="evidence" value="ECO:0007669"/>
    <property type="project" value="UniProtKB-ARBA"/>
</dbReference>
<feature type="domain" description="C2H2-type" evidence="12">
    <location>
        <begin position="804"/>
        <end position="829"/>
    </location>
</feature>
<evidence type="ECO:0000256" key="10">
    <source>
        <dbReference type="SAM" id="MobiDB-lite"/>
    </source>
</evidence>
<protein>
    <recommendedName>
        <fullName evidence="14">Lola</fullName>
    </recommendedName>
</protein>
<evidence type="ECO:0000256" key="2">
    <source>
        <dbReference type="ARBA" id="ARBA00022473"/>
    </source>
</evidence>
<keyword evidence="5" id="KW-0805">Transcription regulation</keyword>
<dbReference type="InterPro" id="IPR051095">
    <property type="entry name" value="Dros_DevTransReg"/>
</dbReference>
<dbReference type="VEuPathDB" id="VectorBase:ADAR2_000649"/>
<keyword evidence="9" id="KW-0479">Metal-binding</keyword>